<dbReference type="PANTHER" id="PTHR42760">
    <property type="entry name" value="SHORT-CHAIN DEHYDROGENASES/REDUCTASES FAMILY MEMBER"/>
    <property type="match status" value="1"/>
</dbReference>
<comment type="similarity">
    <text evidence="1">Belongs to the short-chain dehydrogenases/reductases (SDR) family.</text>
</comment>
<dbReference type="Proteomes" id="UP000029628">
    <property type="component" value="Unassembled WGS sequence"/>
</dbReference>
<dbReference type="RefSeq" id="WP_038151432.1">
    <property type="nucleotide sequence ID" value="NZ_JRNT01000006.1"/>
</dbReference>
<organism evidence="4 5">
    <name type="scientific">Veillonella montpellierensis DNF00314</name>
    <dbReference type="NCBI Taxonomy" id="1401067"/>
    <lineage>
        <taxon>Bacteria</taxon>
        <taxon>Bacillati</taxon>
        <taxon>Bacillota</taxon>
        <taxon>Negativicutes</taxon>
        <taxon>Veillonellales</taxon>
        <taxon>Veillonellaceae</taxon>
        <taxon>Veillonella</taxon>
    </lineage>
</organism>
<dbReference type="PRINTS" id="PR00081">
    <property type="entry name" value="GDHRDH"/>
</dbReference>
<dbReference type="GO" id="GO:0016616">
    <property type="term" value="F:oxidoreductase activity, acting on the CH-OH group of donors, NAD or NADP as acceptor"/>
    <property type="evidence" value="ECO:0007669"/>
    <property type="project" value="UniProtKB-ARBA"/>
</dbReference>
<accession>A0A096BYP9</accession>
<dbReference type="GO" id="GO:0008206">
    <property type="term" value="P:bile acid metabolic process"/>
    <property type="evidence" value="ECO:0007669"/>
    <property type="project" value="UniProtKB-ARBA"/>
</dbReference>
<dbReference type="InterPro" id="IPR002347">
    <property type="entry name" value="SDR_fam"/>
</dbReference>
<dbReference type="Gene3D" id="3.40.50.720">
    <property type="entry name" value="NAD(P)-binding Rossmann-like Domain"/>
    <property type="match status" value="1"/>
</dbReference>
<dbReference type="InterPro" id="IPR057326">
    <property type="entry name" value="KR_dom"/>
</dbReference>
<dbReference type="PROSITE" id="PS00061">
    <property type="entry name" value="ADH_SHORT"/>
    <property type="match status" value="1"/>
</dbReference>
<dbReference type="FunFam" id="3.40.50.720:FF:000084">
    <property type="entry name" value="Short-chain dehydrogenase reductase"/>
    <property type="match status" value="1"/>
</dbReference>
<dbReference type="SMART" id="SM00822">
    <property type="entry name" value="PKS_KR"/>
    <property type="match status" value="1"/>
</dbReference>
<dbReference type="PANTHER" id="PTHR42760:SF133">
    <property type="entry name" value="3-OXOACYL-[ACYL-CARRIER-PROTEIN] REDUCTASE"/>
    <property type="match status" value="1"/>
</dbReference>
<dbReference type="CDD" id="cd05233">
    <property type="entry name" value="SDR_c"/>
    <property type="match status" value="1"/>
</dbReference>
<evidence type="ECO:0000313" key="5">
    <source>
        <dbReference type="Proteomes" id="UP000029628"/>
    </source>
</evidence>
<gene>
    <name evidence="4" type="ORF">HMPREF0872_01865</name>
</gene>
<dbReference type="GO" id="GO:0006633">
    <property type="term" value="P:fatty acid biosynthetic process"/>
    <property type="evidence" value="ECO:0007669"/>
    <property type="project" value="TreeGrafter"/>
</dbReference>
<dbReference type="eggNOG" id="COG1028">
    <property type="taxonomic scope" value="Bacteria"/>
</dbReference>
<feature type="domain" description="Ketoreductase" evidence="3">
    <location>
        <begin position="8"/>
        <end position="189"/>
    </location>
</feature>
<proteinExistence type="inferred from homology"/>
<evidence type="ECO:0000256" key="1">
    <source>
        <dbReference type="ARBA" id="ARBA00006484"/>
    </source>
</evidence>
<keyword evidence="5" id="KW-1185">Reference proteome</keyword>
<dbReference type="GO" id="GO:0048038">
    <property type="term" value="F:quinone binding"/>
    <property type="evidence" value="ECO:0007669"/>
    <property type="project" value="TreeGrafter"/>
</dbReference>
<dbReference type="NCBIfam" id="NF005559">
    <property type="entry name" value="PRK07231.1"/>
    <property type="match status" value="1"/>
</dbReference>
<name>A0A096BYP9_9FIRM</name>
<comment type="caution">
    <text evidence="4">The sequence shown here is derived from an EMBL/GenBank/DDBJ whole genome shotgun (WGS) entry which is preliminary data.</text>
</comment>
<dbReference type="AlphaFoldDB" id="A0A096BYP9"/>
<evidence type="ECO:0000259" key="3">
    <source>
        <dbReference type="SMART" id="SM00822"/>
    </source>
</evidence>
<dbReference type="SUPFAM" id="SSF51735">
    <property type="entry name" value="NAD(P)-binding Rossmann-fold domains"/>
    <property type="match status" value="1"/>
</dbReference>
<dbReference type="InterPro" id="IPR036291">
    <property type="entry name" value="NAD(P)-bd_dom_sf"/>
</dbReference>
<evidence type="ECO:0000313" key="4">
    <source>
        <dbReference type="EMBL" id="KGF47862.1"/>
    </source>
</evidence>
<dbReference type="InterPro" id="IPR020904">
    <property type="entry name" value="Sc_DH/Rdtase_CS"/>
</dbReference>
<protein>
    <submittedName>
        <fullName evidence="4">Oxidoreductase</fullName>
    </submittedName>
</protein>
<keyword evidence="2" id="KW-0560">Oxidoreductase</keyword>
<sequence length="255" mass="27006">MAQTSDNQVVLISGGTQGIGFATAELLLKAGWCVVINGRNEKEGQKSLVKLRRYSSKVKFAQGDVSNIADCQRIVQETVDYFGGIGALVTAAGVYDEMLLDDVTESSFDSMFGTNVKGTIFLCQAVLPYIRSAKGSIVTISSDAGLQGNVACSIYGASKGAIVSFTKSLSLELAPHGVRVNCVCPGDVDTQLVAKQLANSNQNIDAAREEMAMHYPLGRIGKPHEIGEVIAFLLSDKASFVTGAAWTIDGGLTSW</sequence>
<dbReference type="Pfam" id="PF13561">
    <property type="entry name" value="adh_short_C2"/>
    <property type="match status" value="1"/>
</dbReference>
<dbReference type="PRINTS" id="PR00080">
    <property type="entry name" value="SDRFAMILY"/>
</dbReference>
<dbReference type="EMBL" id="JRNT01000006">
    <property type="protein sequence ID" value="KGF47862.1"/>
    <property type="molecule type" value="Genomic_DNA"/>
</dbReference>
<reference evidence="4 5" key="1">
    <citation type="submission" date="2014-07" db="EMBL/GenBank/DDBJ databases">
        <authorList>
            <person name="McCorrison J."/>
            <person name="Sanka R."/>
            <person name="Torralba M."/>
            <person name="Gillis M."/>
            <person name="Haft D.H."/>
            <person name="Methe B."/>
            <person name="Sutton G."/>
            <person name="Nelson K.E."/>
        </authorList>
    </citation>
    <scope>NUCLEOTIDE SEQUENCE [LARGE SCALE GENOMIC DNA]</scope>
    <source>
        <strain evidence="4 5">DNF00314</strain>
    </source>
</reference>
<evidence type="ECO:0000256" key="2">
    <source>
        <dbReference type="ARBA" id="ARBA00023002"/>
    </source>
</evidence>